<keyword evidence="1" id="KW-0479">Metal-binding</keyword>
<dbReference type="Proteomes" id="UP001321249">
    <property type="component" value="Unassembled WGS sequence"/>
</dbReference>
<dbReference type="InterPro" id="IPR000760">
    <property type="entry name" value="Inositol_monophosphatase-like"/>
</dbReference>
<dbReference type="PRINTS" id="PR00377">
    <property type="entry name" value="IMPHPHTASES"/>
</dbReference>
<evidence type="ECO:0008006" key="6">
    <source>
        <dbReference type="Google" id="ProtNLM"/>
    </source>
</evidence>
<dbReference type="EMBL" id="WMBE01000002">
    <property type="protein sequence ID" value="MDG0866652.1"/>
    <property type="molecule type" value="Genomic_DNA"/>
</dbReference>
<dbReference type="AlphaFoldDB" id="A0AAJ5ZDH3"/>
<evidence type="ECO:0000313" key="3">
    <source>
        <dbReference type="EMBL" id="WFG38081.1"/>
    </source>
</evidence>
<organism evidence="3 4">
    <name type="scientific">Candidatus Lucifugimonas marina</name>
    <dbReference type="NCBI Taxonomy" id="3038979"/>
    <lineage>
        <taxon>Bacteria</taxon>
        <taxon>Bacillati</taxon>
        <taxon>Chloroflexota</taxon>
        <taxon>Dehalococcoidia</taxon>
        <taxon>SAR202 cluster</taxon>
        <taxon>Candidatus Lucifugimonadales</taxon>
        <taxon>Candidatus Lucifugimonadaceae</taxon>
        <taxon>Candidatus Lucifugimonas</taxon>
    </lineage>
</organism>
<evidence type="ECO:0000313" key="5">
    <source>
        <dbReference type="Proteomes" id="UP001321249"/>
    </source>
</evidence>
<dbReference type="SUPFAM" id="SSF56655">
    <property type="entry name" value="Carbohydrate phosphatase"/>
    <property type="match status" value="1"/>
</dbReference>
<accession>A0AAJ5ZDH3</accession>
<dbReference type="GO" id="GO:0007165">
    <property type="term" value="P:signal transduction"/>
    <property type="evidence" value="ECO:0007669"/>
    <property type="project" value="TreeGrafter"/>
</dbReference>
<dbReference type="GO" id="GO:0046872">
    <property type="term" value="F:metal ion binding"/>
    <property type="evidence" value="ECO:0007669"/>
    <property type="project" value="UniProtKB-KW"/>
</dbReference>
<feature type="binding site" evidence="1">
    <location>
        <position position="79"/>
    </location>
    <ligand>
        <name>Mg(2+)</name>
        <dbReference type="ChEBI" id="CHEBI:18420"/>
        <label>1</label>
        <note>catalytic</note>
    </ligand>
</feature>
<comment type="cofactor">
    <cofactor evidence="1">
        <name>Mg(2+)</name>
        <dbReference type="ChEBI" id="CHEBI:18420"/>
    </cofactor>
</comment>
<dbReference type="Pfam" id="PF00459">
    <property type="entry name" value="Inositol_P"/>
    <property type="match status" value="1"/>
</dbReference>
<gene>
    <name evidence="2" type="ORF">GKO46_06120</name>
    <name evidence="3" type="ORF">GKO48_00115</name>
</gene>
<dbReference type="EMBL" id="CP046147">
    <property type="protein sequence ID" value="WFG38081.1"/>
    <property type="molecule type" value="Genomic_DNA"/>
</dbReference>
<dbReference type="GO" id="GO:0008934">
    <property type="term" value="F:inositol monophosphate 1-phosphatase activity"/>
    <property type="evidence" value="ECO:0007669"/>
    <property type="project" value="TreeGrafter"/>
</dbReference>
<feature type="binding site" evidence="1">
    <location>
        <position position="96"/>
    </location>
    <ligand>
        <name>Mg(2+)</name>
        <dbReference type="ChEBI" id="CHEBI:18420"/>
        <label>1</label>
        <note>catalytic</note>
    </ligand>
</feature>
<dbReference type="CDD" id="cd01637">
    <property type="entry name" value="IMPase_like"/>
    <property type="match status" value="1"/>
</dbReference>
<reference evidence="3" key="2">
    <citation type="journal article" date="2023" name="Nat. Commun.">
        <title>Cultivation of marine bacteria of the SAR202 clade.</title>
        <authorList>
            <person name="Lim Y."/>
            <person name="Seo J.H."/>
            <person name="Giovannoni S.J."/>
            <person name="Kang I."/>
            <person name="Cho J.C."/>
        </authorList>
    </citation>
    <scope>NUCLEOTIDE SEQUENCE</scope>
    <source>
        <strain evidence="3">JH1073</strain>
    </source>
</reference>
<sequence length="273" mass="28975">MSDSTQSEINLQLILSAADSAAESASEVLLARFRAEESDALDTFYKSPNALVTDADLAADKAILLALQAAGAPGRILSEESETKLSDDDGLTWLVDPLCGTVPFSTGMDHWGVNIALRRGGELIAGSLPLPSLGERLSATKGGGALRNGKPFTASSPRTKLSESTVGLEVDGPEEWRTRLKSDLDWIPSVSQINTFASAAYPIALVCLGRLPAGVFYGIEPMHFAAGAMIASELGVRVTDEHGDPIDWSKDDELSVVVIGWPEIHSQLIAAMR</sequence>
<dbReference type="Gene3D" id="3.30.540.10">
    <property type="entry name" value="Fructose-1,6-Bisphosphatase, subunit A, domain 1"/>
    <property type="match status" value="1"/>
</dbReference>
<proteinExistence type="predicted"/>
<evidence type="ECO:0000313" key="4">
    <source>
        <dbReference type="Proteomes" id="UP001219901"/>
    </source>
</evidence>
<keyword evidence="1" id="KW-0460">Magnesium</keyword>
<keyword evidence="4" id="KW-1185">Reference proteome</keyword>
<dbReference type="PANTHER" id="PTHR20854:SF4">
    <property type="entry name" value="INOSITOL-1-MONOPHOSPHATASE-RELATED"/>
    <property type="match status" value="1"/>
</dbReference>
<reference evidence="4 5" key="1">
    <citation type="submission" date="2019-11" db="EMBL/GenBank/DDBJ databases">
        <authorList>
            <person name="Cho J.-C."/>
        </authorList>
    </citation>
    <scope>NUCLEOTIDE SEQUENCE [LARGE SCALE GENOMIC DNA]</scope>
    <source>
        <strain evidence="3 4">JH1073</strain>
        <strain evidence="2 5">JH702</strain>
    </source>
</reference>
<name>A0AAJ5ZDH3_9CHLR</name>
<feature type="binding site" evidence="1">
    <location>
        <position position="98"/>
    </location>
    <ligand>
        <name>Mg(2+)</name>
        <dbReference type="ChEBI" id="CHEBI:18420"/>
        <label>1</label>
        <note>catalytic</note>
    </ligand>
</feature>
<protein>
    <recommendedName>
        <fullName evidence="6">Inositol monophosphatase</fullName>
    </recommendedName>
</protein>
<dbReference type="PANTHER" id="PTHR20854">
    <property type="entry name" value="INOSITOL MONOPHOSPHATASE"/>
    <property type="match status" value="1"/>
</dbReference>
<dbReference type="RefSeq" id="WP_342824251.1">
    <property type="nucleotide sequence ID" value="NZ_CP046146.1"/>
</dbReference>
<evidence type="ECO:0000313" key="2">
    <source>
        <dbReference type="EMBL" id="MDG0866652.1"/>
    </source>
</evidence>
<dbReference type="Gene3D" id="3.40.190.80">
    <property type="match status" value="1"/>
</dbReference>
<dbReference type="GO" id="GO:0006020">
    <property type="term" value="P:inositol metabolic process"/>
    <property type="evidence" value="ECO:0007669"/>
    <property type="project" value="TreeGrafter"/>
</dbReference>
<dbReference type="Proteomes" id="UP001219901">
    <property type="component" value="Chromosome"/>
</dbReference>
<evidence type="ECO:0000256" key="1">
    <source>
        <dbReference type="PIRSR" id="PIRSR600760-2"/>
    </source>
</evidence>
<reference evidence="4" key="3">
    <citation type="submission" date="2023-06" db="EMBL/GenBank/DDBJ databases">
        <title>Pangenomics reveal diversification of enzyme families and niche specialization in globally abundant SAR202 bacteria.</title>
        <authorList>
            <person name="Saw J.H.W."/>
        </authorList>
    </citation>
    <scope>NUCLEOTIDE SEQUENCE [LARGE SCALE GENOMIC DNA]</scope>
    <source>
        <strain evidence="4">JH1073</strain>
    </source>
</reference>